<organism evidence="7 8">
    <name type="scientific">Perilla frutescens var. hirtella</name>
    <name type="common">Perilla citriodora</name>
    <name type="synonym">Perilla setoyensis</name>
    <dbReference type="NCBI Taxonomy" id="608512"/>
    <lineage>
        <taxon>Eukaryota</taxon>
        <taxon>Viridiplantae</taxon>
        <taxon>Streptophyta</taxon>
        <taxon>Embryophyta</taxon>
        <taxon>Tracheophyta</taxon>
        <taxon>Spermatophyta</taxon>
        <taxon>Magnoliopsida</taxon>
        <taxon>eudicotyledons</taxon>
        <taxon>Gunneridae</taxon>
        <taxon>Pentapetalae</taxon>
        <taxon>asterids</taxon>
        <taxon>lamiids</taxon>
        <taxon>Lamiales</taxon>
        <taxon>Lamiaceae</taxon>
        <taxon>Nepetoideae</taxon>
        <taxon>Elsholtzieae</taxon>
        <taxon>Perilla</taxon>
    </lineage>
</organism>
<dbReference type="EC" id="2.4.1.-" evidence="5"/>
<dbReference type="PROSITE" id="PS00375">
    <property type="entry name" value="UDPGT"/>
    <property type="match status" value="1"/>
</dbReference>
<evidence type="ECO:0000256" key="2">
    <source>
        <dbReference type="ARBA" id="ARBA00022676"/>
    </source>
</evidence>
<dbReference type="FunFam" id="3.40.50.2000:FF:000047">
    <property type="entry name" value="Glycosyltransferase"/>
    <property type="match status" value="1"/>
</dbReference>
<evidence type="ECO:0000256" key="1">
    <source>
        <dbReference type="ARBA" id="ARBA00009995"/>
    </source>
</evidence>
<evidence type="ECO:0000256" key="4">
    <source>
        <dbReference type="RuleBase" id="RU003718"/>
    </source>
</evidence>
<dbReference type="GO" id="GO:0035251">
    <property type="term" value="F:UDP-glucosyltransferase activity"/>
    <property type="evidence" value="ECO:0007669"/>
    <property type="project" value="TreeGrafter"/>
</dbReference>
<name>A0AAD4IM54_PERFH</name>
<dbReference type="AlphaFoldDB" id="A0AAD4IM54"/>
<dbReference type="Gene3D" id="3.40.50.2000">
    <property type="entry name" value="Glycogen Phosphorylase B"/>
    <property type="match status" value="2"/>
</dbReference>
<keyword evidence="3 4" id="KW-0808">Transferase</keyword>
<dbReference type="PANTHER" id="PTHR48047">
    <property type="entry name" value="GLYCOSYLTRANSFERASE"/>
    <property type="match status" value="1"/>
</dbReference>
<accession>A0AAD4IM54</accession>
<proteinExistence type="inferred from homology"/>
<evidence type="ECO:0000256" key="5">
    <source>
        <dbReference type="RuleBase" id="RU362057"/>
    </source>
</evidence>
<dbReference type="FunFam" id="3.40.50.2000:FF:000071">
    <property type="entry name" value="Glycosyltransferase"/>
    <property type="match status" value="1"/>
</dbReference>
<protein>
    <recommendedName>
        <fullName evidence="5">Glycosyltransferase</fullName>
        <ecNumber evidence="5">2.4.1.-</ecNumber>
    </recommendedName>
</protein>
<keyword evidence="2 4" id="KW-0328">Glycosyltransferase</keyword>
<comment type="similarity">
    <text evidence="1 4">Belongs to the UDP-glycosyltransferase family.</text>
</comment>
<dbReference type="SUPFAM" id="SSF53756">
    <property type="entry name" value="UDP-Glycosyltransferase/glycogen phosphorylase"/>
    <property type="match status" value="1"/>
</dbReference>
<dbReference type="Proteomes" id="UP001190926">
    <property type="component" value="Unassembled WGS sequence"/>
</dbReference>
<evidence type="ECO:0000256" key="6">
    <source>
        <dbReference type="SAM" id="Coils"/>
    </source>
</evidence>
<evidence type="ECO:0000256" key="3">
    <source>
        <dbReference type="ARBA" id="ARBA00022679"/>
    </source>
</evidence>
<evidence type="ECO:0000313" key="8">
    <source>
        <dbReference type="Proteomes" id="UP001190926"/>
    </source>
</evidence>
<comment type="caution">
    <text evidence="7">The sequence shown here is derived from an EMBL/GenBank/DDBJ whole genome shotgun (WGS) entry which is preliminary data.</text>
</comment>
<dbReference type="EMBL" id="SDAM02029607">
    <property type="protein sequence ID" value="KAH6755395.1"/>
    <property type="molecule type" value="Genomic_DNA"/>
</dbReference>
<dbReference type="Pfam" id="PF00201">
    <property type="entry name" value="UDPGT"/>
    <property type="match status" value="1"/>
</dbReference>
<evidence type="ECO:0000313" key="7">
    <source>
        <dbReference type="EMBL" id="KAH6755395.1"/>
    </source>
</evidence>
<sequence length="499" mass="55930">MAKEIDHDLHFLLIPLMSQSHIIPLTDFGKLLAQRGLIVSIITTPHNFTRYKAAVKHAVEAGLKIRMIPLDFPGQEAGLPQGCENMDSLTSMDLAKEFFVACEMLAAPLEQLMAELHPKPSCIISTNALPWTQRVADKFKIPRYIFETISCFTLLCSHILSLDETQEMRAAATDSKPFLVPDIPHRIEFTKAQLPETKKKSSDSNNIESIIEQIKRARHSARATVVNSFEEMEGGYAEGYRKVARTLWCIGPVSLCNKKHAEKLDRGNKVSIDEQHCISWLDSKEPGSVIYTCFGSLCRISATQIKEIGLGLEASGFAFIWIIRGMDSSAEVEKWLAEEKLEERVEGRGLIIRGWAPQVLILSHPSVGGFLTHCGWNSTLEGVSAGMPMITWPMFAEQFYNEKFIVQVLKIGVRVGVEVGVGGKPGAQKEDKKALVKWDRVMKSIQNLMEEDEEGRERRKRAKKLAEMARDALEQQGSSYKNITLLIQDVVHAQQLWAA</sequence>
<keyword evidence="8" id="KW-1185">Reference proteome</keyword>
<keyword evidence="6" id="KW-0175">Coiled coil</keyword>
<dbReference type="InterPro" id="IPR002213">
    <property type="entry name" value="UDP_glucos_trans"/>
</dbReference>
<dbReference type="CDD" id="cd03784">
    <property type="entry name" value="GT1_Gtf-like"/>
    <property type="match status" value="1"/>
</dbReference>
<reference evidence="7 8" key="1">
    <citation type="journal article" date="2021" name="Nat. Commun.">
        <title>Incipient diploidization of the medicinal plant Perilla within 10,000 years.</title>
        <authorList>
            <person name="Zhang Y."/>
            <person name="Shen Q."/>
            <person name="Leng L."/>
            <person name="Zhang D."/>
            <person name="Chen S."/>
            <person name="Shi Y."/>
            <person name="Ning Z."/>
            <person name="Chen S."/>
        </authorList>
    </citation>
    <scope>NUCLEOTIDE SEQUENCE [LARGE SCALE GENOMIC DNA]</scope>
    <source>
        <strain evidence="8">cv. PC099</strain>
    </source>
</reference>
<feature type="coiled-coil region" evidence="6">
    <location>
        <begin position="445"/>
        <end position="476"/>
    </location>
</feature>
<dbReference type="PANTHER" id="PTHR48047:SF182">
    <property type="entry name" value="GLYCOSYLTRANSFERASE"/>
    <property type="match status" value="1"/>
</dbReference>
<gene>
    <name evidence="7" type="ORF">C2S53_013847</name>
</gene>
<dbReference type="InterPro" id="IPR035595">
    <property type="entry name" value="UDP_glycos_trans_CS"/>
</dbReference>